<feature type="compositionally biased region" description="Low complexity" evidence="1">
    <location>
        <begin position="179"/>
        <end position="191"/>
    </location>
</feature>
<feature type="compositionally biased region" description="Basic and acidic residues" evidence="1">
    <location>
        <begin position="192"/>
        <end position="211"/>
    </location>
</feature>
<evidence type="ECO:0000313" key="2">
    <source>
        <dbReference type="EMBL" id="KAJ8950289.1"/>
    </source>
</evidence>
<dbReference type="Pfam" id="PF21071">
    <property type="entry name" value="LARP1_HEAT"/>
    <property type="match status" value="1"/>
</dbReference>
<dbReference type="SMART" id="SM00684">
    <property type="entry name" value="DM15"/>
    <property type="match status" value="2"/>
</dbReference>
<accession>A0AAV8YH59</accession>
<gene>
    <name evidence="2" type="ORF">NQ318_021145</name>
</gene>
<dbReference type="GO" id="GO:0048255">
    <property type="term" value="P:mRNA stabilization"/>
    <property type="evidence" value="ECO:0007669"/>
    <property type="project" value="InterPro"/>
</dbReference>
<evidence type="ECO:0000256" key="1">
    <source>
        <dbReference type="SAM" id="MobiDB-lite"/>
    </source>
</evidence>
<organism evidence="2 3">
    <name type="scientific">Aromia moschata</name>
    <dbReference type="NCBI Taxonomy" id="1265417"/>
    <lineage>
        <taxon>Eukaryota</taxon>
        <taxon>Metazoa</taxon>
        <taxon>Ecdysozoa</taxon>
        <taxon>Arthropoda</taxon>
        <taxon>Hexapoda</taxon>
        <taxon>Insecta</taxon>
        <taxon>Pterygota</taxon>
        <taxon>Neoptera</taxon>
        <taxon>Endopterygota</taxon>
        <taxon>Coleoptera</taxon>
        <taxon>Polyphaga</taxon>
        <taxon>Cucujiformia</taxon>
        <taxon>Chrysomeloidea</taxon>
        <taxon>Cerambycidae</taxon>
        <taxon>Cerambycinae</taxon>
        <taxon>Callichromatini</taxon>
        <taxon>Aromia</taxon>
    </lineage>
</organism>
<comment type="caution">
    <text evidence="2">The sequence shown here is derived from an EMBL/GenBank/DDBJ whole genome shotgun (WGS) entry which is preliminary data.</text>
</comment>
<feature type="compositionally biased region" description="Polar residues" evidence="1">
    <location>
        <begin position="144"/>
        <end position="162"/>
    </location>
</feature>
<feature type="region of interest" description="Disordered" evidence="1">
    <location>
        <begin position="109"/>
        <end position="211"/>
    </location>
</feature>
<keyword evidence="3" id="KW-1185">Reference proteome</keyword>
<proteinExistence type="predicted"/>
<reference evidence="2" key="1">
    <citation type="journal article" date="2023" name="Insect Mol. Biol.">
        <title>Genome sequencing provides insights into the evolution of gene families encoding plant cell wall-degrading enzymes in longhorned beetles.</title>
        <authorList>
            <person name="Shin N.R."/>
            <person name="Okamura Y."/>
            <person name="Kirsch R."/>
            <person name="Pauchet Y."/>
        </authorList>
    </citation>
    <scope>NUCLEOTIDE SEQUENCE</scope>
    <source>
        <strain evidence="2">AMC_N1</strain>
    </source>
</reference>
<sequence length="211" mass="24667">MYNEFKTLALEDAEQGYRYGLECLFRFYSYGLEVKFRPHLYEDFQQETIKDYDNGQLYGLEKFWAFLKYYKHGSHLNVNPTLKKYLSKFKTIEDFRVVEPKIDEILKNQNGRGGQYRQHVKRNRSVSESQTAGPSTSRDDQRRSSASNHRSDYLQNCPQPGTSAPAGTGFKYARSRTQSFGSGRIRNNNSRSRTDSWRQKDGKDSTPTDHR</sequence>
<dbReference type="EMBL" id="JAPWTK010000102">
    <property type="protein sequence ID" value="KAJ8950289.1"/>
    <property type="molecule type" value="Genomic_DNA"/>
</dbReference>
<dbReference type="Proteomes" id="UP001162162">
    <property type="component" value="Unassembled WGS sequence"/>
</dbReference>
<dbReference type="GO" id="GO:0000339">
    <property type="term" value="F:RNA cap binding"/>
    <property type="evidence" value="ECO:0007669"/>
    <property type="project" value="InterPro"/>
</dbReference>
<evidence type="ECO:0000313" key="3">
    <source>
        <dbReference type="Proteomes" id="UP001162162"/>
    </source>
</evidence>
<protein>
    <submittedName>
        <fullName evidence="2">Uncharacterized protein</fullName>
    </submittedName>
</protein>
<feature type="compositionally biased region" description="Polar residues" evidence="1">
    <location>
        <begin position="126"/>
        <end position="136"/>
    </location>
</feature>
<dbReference type="InterPro" id="IPR006607">
    <property type="entry name" value="DM15"/>
</dbReference>
<name>A0AAV8YH59_9CUCU</name>
<dbReference type="AlphaFoldDB" id="A0AAV8YH59"/>